<feature type="non-terminal residue" evidence="1">
    <location>
        <position position="82"/>
    </location>
</feature>
<dbReference type="AlphaFoldDB" id="A0AAD7BN29"/>
<evidence type="ECO:0000313" key="2">
    <source>
        <dbReference type="Proteomes" id="UP001221757"/>
    </source>
</evidence>
<dbReference type="Proteomes" id="UP001221757">
    <property type="component" value="Unassembled WGS sequence"/>
</dbReference>
<accession>A0AAD7BN29</accession>
<name>A0AAD7BN29_MYCRO</name>
<evidence type="ECO:0000313" key="1">
    <source>
        <dbReference type="EMBL" id="KAJ7625432.1"/>
    </source>
</evidence>
<organism evidence="1 2">
    <name type="scientific">Mycena rosella</name>
    <name type="common">Pink bonnet</name>
    <name type="synonym">Agaricus rosellus</name>
    <dbReference type="NCBI Taxonomy" id="1033263"/>
    <lineage>
        <taxon>Eukaryota</taxon>
        <taxon>Fungi</taxon>
        <taxon>Dikarya</taxon>
        <taxon>Basidiomycota</taxon>
        <taxon>Agaricomycotina</taxon>
        <taxon>Agaricomycetes</taxon>
        <taxon>Agaricomycetidae</taxon>
        <taxon>Agaricales</taxon>
        <taxon>Marasmiineae</taxon>
        <taxon>Mycenaceae</taxon>
        <taxon>Mycena</taxon>
    </lineage>
</organism>
<protein>
    <submittedName>
        <fullName evidence="1">Uncharacterized protein</fullName>
    </submittedName>
</protein>
<gene>
    <name evidence="1" type="ORF">B0H17DRAFT_1111199</name>
</gene>
<keyword evidence="2" id="KW-1185">Reference proteome</keyword>
<dbReference type="EMBL" id="JARKIE010000594">
    <property type="protein sequence ID" value="KAJ7625432.1"/>
    <property type="molecule type" value="Genomic_DNA"/>
</dbReference>
<sequence>MALTDNIPIHAPRSAVQKVPSQVSSRWHSITLQTPILWTTIQLHRVLWSTPVTAATAAKTIDLLKTVLDRGGNRSVKLFAAL</sequence>
<proteinExistence type="predicted"/>
<reference evidence="1" key="1">
    <citation type="submission" date="2023-03" db="EMBL/GenBank/DDBJ databases">
        <title>Massive genome expansion in bonnet fungi (Mycena s.s.) driven by repeated elements and novel gene families across ecological guilds.</title>
        <authorList>
            <consortium name="Lawrence Berkeley National Laboratory"/>
            <person name="Harder C.B."/>
            <person name="Miyauchi S."/>
            <person name="Viragh M."/>
            <person name="Kuo A."/>
            <person name="Thoen E."/>
            <person name="Andreopoulos B."/>
            <person name="Lu D."/>
            <person name="Skrede I."/>
            <person name="Drula E."/>
            <person name="Henrissat B."/>
            <person name="Morin E."/>
            <person name="Kohler A."/>
            <person name="Barry K."/>
            <person name="LaButti K."/>
            <person name="Morin E."/>
            <person name="Salamov A."/>
            <person name="Lipzen A."/>
            <person name="Mereny Z."/>
            <person name="Hegedus B."/>
            <person name="Baldrian P."/>
            <person name="Stursova M."/>
            <person name="Weitz H."/>
            <person name="Taylor A."/>
            <person name="Grigoriev I.V."/>
            <person name="Nagy L.G."/>
            <person name="Martin F."/>
            <person name="Kauserud H."/>
        </authorList>
    </citation>
    <scope>NUCLEOTIDE SEQUENCE</scope>
    <source>
        <strain evidence="1">CBHHK067</strain>
    </source>
</reference>
<comment type="caution">
    <text evidence="1">The sequence shown here is derived from an EMBL/GenBank/DDBJ whole genome shotgun (WGS) entry which is preliminary data.</text>
</comment>